<feature type="transmembrane region" description="Helical" evidence="1">
    <location>
        <begin position="12"/>
        <end position="32"/>
    </location>
</feature>
<gene>
    <name evidence="2" type="ORF">FGO68_gene7879</name>
</gene>
<keyword evidence="1" id="KW-1133">Transmembrane helix</keyword>
<dbReference type="Proteomes" id="UP000785679">
    <property type="component" value="Unassembled WGS sequence"/>
</dbReference>
<evidence type="ECO:0000313" key="2">
    <source>
        <dbReference type="EMBL" id="TNV74843.1"/>
    </source>
</evidence>
<evidence type="ECO:0000313" key="3">
    <source>
        <dbReference type="Proteomes" id="UP000785679"/>
    </source>
</evidence>
<keyword evidence="3" id="KW-1185">Reference proteome</keyword>
<dbReference type="EMBL" id="RRYP01016602">
    <property type="protein sequence ID" value="TNV74843.1"/>
    <property type="molecule type" value="Genomic_DNA"/>
</dbReference>
<evidence type="ECO:0008006" key="4">
    <source>
        <dbReference type="Google" id="ProtNLM"/>
    </source>
</evidence>
<sequence>MLQWNLNSESTIIIVQSIIVIGYGTLIIPISIVNIPQNCFIFDFNIYQIMFKSNYHQSITSYFNQLIIFVAFSQSYQLAYNNYYLILQNSSNY</sequence>
<proteinExistence type="predicted"/>
<comment type="caution">
    <text evidence="2">The sequence shown here is derived from an EMBL/GenBank/DDBJ whole genome shotgun (WGS) entry which is preliminary data.</text>
</comment>
<protein>
    <recommendedName>
        <fullName evidence="4">Transmembrane protein</fullName>
    </recommendedName>
</protein>
<reference evidence="2" key="1">
    <citation type="submission" date="2019-06" db="EMBL/GenBank/DDBJ databases">
        <authorList>
            <person name="Zheng W."/>
        </authorList>
    </citation>
    <scope>NUCLEOTIDE SEQUENCE</scope>
    <source>
        <strain evidence="2">QDHG01</strain>
    </source>
</reference>
<keyword evidence="1" id="KW-0472">Membrane</keyword>
<dbReference type="AlphaFoldDB" id="A0A8J8NGW7"/>
<accession>A0A8J8NGW7</accession>
<keyword evidence="1" id="KW-0812">Transmembrane</keyword>
<name>A0A8J8NGW7_HALGN</name>
<evidence type="ECO:0000256" key="1">
    <source>
        <dbReference type="SAM" id="Phobius"/>
    </source>
</evidence>
<organism evidence="2 3">
    <name type="scientific">Halteria grandinella</name>
    <dbReference type="NCBI Taxonomy" id="5974"/>
    <lineage>
        <taxon>Eukaryota</taxon>
        <taxon>Sar</taxon>
        <taxon>Alveolata</taxon>
        <taxon>Ciliophora</taxon>
        <taxon>Intramacronucleata</taxon>
        <taxon>Spirotrichea</taxon>
        <taxon>Stichotrichia</taxon>
        <taxon>Sporadotrichida</taxon>
        <taxon>Halteriidae</taxon>
        <taxon>Halteria</taxon>
    </lineage>
</organism>